<feature type="non-terminal residue" evidence="1">
    <location>
        <position position="1"/>
    </location>
</feature>
<reference evidence="1" key="2">
    <citation type="submission" date="2014-02" db="EMBL/GenBank/DDBJ databases">
        <title>Annotation of the Genome Sequence of Fusarium oxysporum HDV247.</title>
        <authorList>
            <consortium name="The Broad Institute Genomics Platform"/>
            <person name="Ma L.-J."/>
            <person name="Corby-Kistler H."/>
            <person name="Broz K."/>
            <person name="Gale L.R."/>
            <person name="Jonkers W."/>
            <person name="O'Donnell K."/>
            <person name="Ploetz R."/>
            <person name="Steinberg C."/>
            <person name="Schwartz D.C."/>
            <person name="VanEtten H."/>
            <person name="Zhou S."/>
            <person name="Young S.K."/>
            <person name="Zeng Q."/>
            <person name="Gargeya S."/>
            <person name="Fitzgerald M."/>
            <person name="Abouelleil A."/>
            <person name="Alvarado L."/>
            <person name="Chapman S.B."/>
            <person name="Gainer-Dewar J."/>
            <person name="Goldberg J."/>
            <person name="Griggs A."/>
            <person name="Gujja S."/>
            <person name="Hansen M."/>
            <person name="Howarth C."/>
            <person name="Imamovic A."/>
            <person name="Ireland A."/>
            <person name="Larimer J."/>
            <person name="McCowan C."/>
            <person name="Murphy C."/>
            <person name="Pearson M."/>
            <person name="Poon T.W."/>
            <person name="Priest M."/>
            <person name="Roberts A."/>
            <person name="Saif S."/>
            <person name="Shea T."/>
            <person name="Sykes S."/>
            <person name="Wortman J."/>
            <person name="Nusbaum C."/>
            <person name="Birren B."/>
        </authorList>
    </citation>
    <scope>NUCLEOTIDE SEQUENCE</scope>
    <source>
        <strain evidence="1">HDV247</strain>
    </source>
</reference>
<proteinExistence type="predicted"/>
<dbReference type="Proteomes" id="UP000030751">
    <property type="component" value="Unassembled WGS sequence"/>
</dbReference>
<protein>
    <submittedName>
        <fullName evidence="1">Uncharacterized protein</fullName>
    </submittedName>
</protein>
<dbReference type="HOGENOM" id="CLU_1849872_0_0_1"/>
<sequence>SLQAASTESNAYTGTSEPKSLCLVCEKRRSSRHHLHTGDVLDRLICSRHRCAKIKLSLYEELSRSAVLNDDIDLCHGLQPYGIKELPTDNVAGCSKDRIAELPADSVIGRHVLWADMMEDKAPVVNLDSKPRTGRYVIL</sequence>
<evidence type="ECO:0000313" key="1">
    <source>
        <dbReference type="EMBL" id="EXA28787.1"/>
    </source>
</evidence>
<organism evidence="1">
    <name type="scientific">Fusarium oxysporum f. sp. pisi HDV247</name>
    <dbReference type="NCBI Taxonomy" id="1080344"/>
    <lineage>
        <taxon>Eukaryota</taxon>
        <taxon>Fungi</taxon>
        <taxon>Dikarya</taxon>
        <taxon>Ascomycota</taxon>
        <taxon>Pezizomycotina</taxon>
        <taxon>Sordariomycetes</taxon>
        <taxon>Hypocreomycetidae</taxon>
        <taxon>Hypocreales</taxon>
        <taxon>Nectriaceae</taxon>
        <taxon>Fusarium</taxon>
        <taxon>Fusarium oxysporum species complex</taxon>
    </lineage>
</organism>
<reference evidence="1" key="1">
    <citation type="submission" date="2011-10" db="EMBL/GenBank/DDBJ databases">
        <title>The Genome Sequence of Fusarium oxysporum HDV247.</title>
        <authorList>
            <consortium name="The Broad Institute Genome Sequencing Platform"/>
            <person name="Ma L.-J."/>
            <person name="Gale L.R."/>
            <person name="Schwartz D.C."/>
            <person name="Zhou S."/>
            <person name="Corby-Kistler H."/>
            <person name="Young S.K."/>
            <person name="Zeng Q."/>
            <person name="Gargeya S."/>
            <person name="Fitzgerald M."/>
            <person name="Haas B."/>
            <person name="Abouelleil A."/>
            <person name="Alvarado L."/>
            <person name="Arachchi H.M."/>
            <person name="Berlin A."/>
            <person name="Brown A."/>
            <person name="Chapman S.B."/>
            <person name="Chen Z."/>
            <person name="Dunbar C."/>
            <person name="Freedman E."/>
            <person name="Gearin G."/>
            <person name="Goldberg J."/>
            <person name="Griggs A."/>
            <person name="Gujja S."/>
            <person name="Heiman D."/>
            <person name="Howarth C."/>
            <person name="Larson L."/>
            <person name="Lui A."/>
            <person name="MacDonald P.J.P."/>
            <person name="Montmayeur A."/>
            <person name="Murphy C."/>
            <person name="Neiman D."/>
            <person name="Pearson M."/>
            <person name="Priest M."/>
            <person name="Roberts A."/>
            <person name="Saif S."/>
            <person name="Shea T."/>
            <person name="Shenoy N."/>
            <person name="Sisk P."/>
            <person name="Stolte C."/>
            <person name="Sykes S."/>
            <person name="Wortman J."/>
            <person name="Nusbaum C."/>
            <person name="Birren B."/>
        </authorList>
    </citation>
    <scope>NUCLEOTIDE SEQUENCE [LARGE SCALE GENOMIC DNA]</scope>
    <source>
        <strain evidence="1">HDV247</strain>
    </source>
</reference>
<name>W9NFN9_FUSOX</name>
<dbReference type="AlphaFoldDB" id="W9NFN9"/>
<dbReference type="EMBL" id="KI981287">
    <property type="protein sequence ID" value="EXA28787.1"/>
    <property type="molecule type" value="Genomic_DNA"/>
</dbReference>
<gene>
    <name evidence="1" type="ORF">FOVG_19635</name>
</gene>
<accession>W9NFN9</accession>